<evidence type="ECO:0000313" key="4">
    <source>
        <dbReference type="Proteomes" id="UP000187059"/>
    </source>
</evidence>
<dbReference type="Pfam" id="PF01266">
    <property type="entry name" value="DAO"/>
    <property type="match status" value="1"/>
</dbReference>
<dbReference type="STRING" id="1250539.Ga0080574_TMP2016"/>
<reference evidence="3 4" key="1">
    <citation type="submission" date="2016-04" db="EMBL/GenBank/DDBJ databases">
        <title>Deep-sea bacteria in the southern Pacific.</title>
        <authorList>
            <person name="Tang K."/>
        </authorList>
    </citation>
    <scope>NUCLEOTIDE SEQUENCE [LARGE SCALE GENOMIC DNA]</scope>
    <source>
        <strain evidence="3 4">JLT2014</strain>
    </source>
</reference>
<protein>
    <submittedName>
        <fullName evidence="3">Glycine/D-amino acid oxidase, deaminating</fullName>
    </submittedName>
</protein>
<dbReference type="GO" id="GO:0005737">
    <property type="term" value="C:cytoplasm"/>
    <property type="evidence" value="ECO:0007669"/>
    <property type="project" value="TreeGrafter"/>
</dbReference>
<dbReference type="Gene3D" id="3.50.50.60">
    <property type="entry name" value="FAD/NAD(P)-binding domain"/>
    <property type="match status" value="1"/>
</dbReference>
<evidence type="ECO:0000256" key="1">
    <source>
        <dbReference type="ARBA" id="ARBA00023002"/>
    </source>
</evidence>
<dbReference type="InterPro" id="IPR036188">
    <property type="entry name" value="FAD/NAD-bd_sf"/>
</dbReference>
<feature type="domain" description="FAD dependent oxidoreductase" evidence="2">
    <location>
        <begin position="38"/>
        <end position="396"/>
    </location>
</feature>
<dbReference type="PANTHER" id="PTHR13847">
    <property type="entry name" value="SARCOSINE DEHYDROGENASE-RELATED"/>
    <property type="match status" value="1"/>
</dbReference>
<dbReference type="AlphaFoldDB" id="A0A1P8USG6"/>
<dbReference type="PANTHER" id="PTHR13847:SF281">
    <property type="entry name" value="FAD DEPENDENT OXIDOREDUCTASE DOMAIN-CONTAINING PROTEIN"/>
    <property type="match status" value="1"/>
</dbReference>
<dbReference type="RefSeq" id="WP_076698282.1">
    <property type="nucleotide sequence ID" value="NZ_CP015093.1"/>
</dbReference>
<dbReference type="Proteomes" id="UP000187059">
    <property type="component" value="Chromosome"/>
</dbReference>
<dbReference type="Gene3D" id="3.30.9.10">
    <property type="entry name" value="D-Amino Acid Oxidase, subunit A, domain 2"/>
    <property type="match status" value="1"/>
</dbReference>
<name>A0A1P8USG6_9RHOB</name>
<evidence type="ECO:0000259" key="2">
    <source>
        <dbReference type="Pfam" id="PF01266"/>
    </source>
</evidence>
<dbReference type="InterPro" id="IPR006076">
    <property type="entry name" value="FAD-dep_OxRdtase"/>
</dbReference>
<dbReference type="EMBL" id="CP015093">
    <property type="protein sequence ID" value="APZ52350.1"/>
    <property type="molecule type" value="Genomic_DNA"/>
</dbReference>
<keyword evidence="1" id="KW-0560">Oxidoreductase</keyword>
<organism evidence="3 4">
    <name type="scientific">Salipiger abyssi</name>
    <dbReference type="NCBI Taxonomy" id="1250539"/>
    <lineage>
        <taxon>Bacteria</taxon>
        <taxon>Pseudomonadati</taxon>
        <taxon>Pseudomonadota</taxon>
        <taxon>Alphaproteobacteria</taxon>
        <taxon>Rhodobacterales</taxon>
        <taxon>Roseobacteraceae</taxon>
        <taxon>Salipiger</taxon>
    </lineage>
</organism>
<sequence length="439" mass="47047">MKRIYEAAAYGPQGACFWADTVSGDDWPALPGPRHTEVAVIGGGFTGLSTALHLAQDGVEVTLLEAGHAGYGASGRNGGFCCLGGSKASDAQLRRHYGPRGLAAWRQTEKDAVATAARLIEAHGIEADIHSEGETIIAHSPRAFGKLKAGLDGMAEAYGTRLRLTEMEEMAAEGLGGPFFGALTIPLGFALNPRKYLAGLARAAQSAGATLHAHSPVTALSRQTRWQLDTPQGRLTADRVILATNGYSSEDLPDWLRARYLPVQSSVIVTEPISSELQAAQGWSSHQMAYDNRFLLHYFRLMPDNRFLFGMRGGLTATPRAQTAISRKIRADFAAMFPAWRDVTVSHEWAGLVCIMASLTPFAGAVPDHPGLFAGMGYHGNGVAMGTHTGMLLADLVQGKTPRAPIPEAMRHPPRRFPLGRFRRALLAPAYATAGLLDL</sequence>
<accession>A0A1P8USG6</accession>
<dbReference type="OrthoDB" id="9806601at2"/>
<proteinExistence type="predicted"/>
<keyword evidence="4" id="KW-1185">Reference proteome</keyword>
<dbReference type="GO" id="GO:0016491">
    <property type="term" value="F:oxidoreductase activity"/>
    <property type="evidence" value="ECO:0007669"/>
    <property type="project" value="UniProtKB-KW"/>
</dbReference>
<dbReference type="KEGG" id="paby:Ga0080574_TMP2016"/>
<evidence type="ECO:0000313" key="3">
    <source>
        <dbReference type="EMBL" id="APZ52350.1"/>
    </source>
</evidence>
<gene>
    <name evidence="3" type="ORF">Ga0080574_TMP2016</name>
</gene>
<dbReference type="SUPFAM" id="SSF51905">
    <property type="entry name" value="FAD/NAD(P)-binding domain"/>
    <property type="match status" value="1"/>
</dbReference>